<protein>
    <recommendedName>
        <fullName evidence="4">SMP-30/Gluconolactonase/LRE-like region domain-containing protein</fullName>
    </recommendedName>
</protein>
<reference evidence="2 3" key="1">
    <citation type="submission" date="2020-01" db="EMBL/GenBank/DDBJ databases">
        <authorList>
            <consortium name="DOE Joint Genome Institute"/>
            <person name="Haridas S."/>
            <person name="Albert R."/>
            <person name="Binder M."/>
            <person name="Bloem J."/>
            <person name="Labutti K."/>
            <person name="Salamov A."/>
            <person name="Andreopoulos B."/>
            <person name="Baker S.E."/>
            <person name="Barry K."/>
            <person name="Bills G."/>
            <person name="Bluhm B.H."/>
            <person name="Cannon C."/>
            <person name="Castanera R."/>
            <person name="Culley D.E."/>
            <person name="Daum C."/>
            <person name="Ezra D."/>
            <person name="Gonzalez J.B."/>
            <person name="Henrissat B."/>
            <person name="Kuo A."/>
            <person name="Liang C."/>
            <person name="Lipzen A."/>
            <person name="Lutzoni F."/>
            <person name="Magnuson J."/>
            <person name="Mondo S."/>
            <person name="Nolan M."/>
            <person name="Ohm R."/>
            <person name="Pangilinan J."/>
            <person name="Park H.-J.H."/>
            <person name="Ramirez L."/>
            <person name="Alfaro M."/>
            <person name="Sun H."/>
            <person name="Tritt A."/>
            <person name="Yoshinaga Y."/>
            <person name="Zwiers L.-H.L."/>
            <person name="Turgeon B.G."/>
            <person name="Goodwin S.B."/>
            <person name="Spatafora J.W."/>
            <person name="Crous P.W."/>
            <person name="Grigoriev I.V."/>
        </authorList>
    </citation>
    <scope>NUCLEOTIDE SEQUENCE [LARGE SCALE GENOMIC DNA]</scope>
    <source>
        <strain evidence="2 3">CBS 611.86</strain>
    </source>
</reference>
<keyword evidence="3" id="KW-1185">Reference proteome</keyword>
<evidence type="ECO:0000313" key="2">
    <source>
        <dbReference type="EMBL" id="KAF2877070.1"/>
    </source>
</evidence>
<dbReference type="Proteomes" id="UP000481861">
    <property type="component" value="Unassembled WGS sequence"/>
</dbReference>
<feature type="chain" id="PRO_5028890520" description="SMP-30/Gluconolactonase/LRE-like region domain-containing protein" evidence="1">
    <location>
        <begin position="21"/>
        <end position="370"/>
    </location>
</feature>
<dbReference type="InterPro" id="IPR011042">
    <property type="entry name" value="6-blade_b-propeller_TolB-like"/>
</dbReference>
<name>A0A7C8ILA1_9PLEO</name>
<dbReference type="AlphaFoldDB" id="A0A7C8ILA1"/>
<sequence>MHLLNSLTLLQVLLASTATAITLSPLRTIHQFPNPTFLENIVTTRNGTLLTGILGSSSNGGALHLIDPFAAPSNASTLLYTFPDANSVLGISELEPDIYAVATGTYNVSTGPTQGSSTIWVLDLNSLCAEGTPTVRKVADLKNALSLNGIAVLNKDTFLAADSFGGTIISVDVQSGAYEVVHNDVTLAPNMSAALPIGVDGMKYVAPNLYYTNTQIGLFRVRVDPTTGAATSPYVKLASVESPDEIAVLEDGTIFMARPLEGVVERVGQDGKRTVIANKDIEGVTAVTLGRTWRDRNVFYASTFGGFAEDGAGFREGGKVVAFEIREPILATVNVYEECIGTALSRDDGLLLPCLDFSILPPSSSLENLH</sequence>
<evidence type="ECO:0000256" key="1">
    <source>
        <dbReference type="SAM" id="SignalP"/>
    </source>
</evidence>
<dbReference type="PANTHER" id="PTHR42060:SF3">
    <property type="entry name" value="SMP-30_GLUCONOLACTONASE_LRE-LIKE REGION DOMAIN-CONTAINING PROTEIN"/>
    <property type="match status" value="1"/>
</dbReference>
<evidence type="ECO:0000313" key="3">
    <source>
        <dbReference type="Proteomes" id="UP000481861"/>
    </source>
</evidence>
<dbReference type="EMBL" id="JAADJZ010000002">
    <property type="protein sequence ID" value="KAF2877070.1"/>
    <property type="molecule type" value="Genomic_DNA"/>
</dbReference>
<feature type="signal peptide" evidence="1">
    <location>
        <begin position="1"/>
        <end position="20"/>
    </location>
</feature>
<dbReference type="SUPFAM" id="SSF63829">
    <property type="entry name" value="Calcium-dependent phosphotriesterase"/>
    <property type="match status" value="1"/>
</dbReference>
<dbReference type="OrthoDB" id="9977941at2759"/>
<organism evidence="2 3">
    <name type="scientific">Massariosphaeria phaeospora</name>
    <dbReference type="NCBI Taxonomy" id="100035"/>
    <lineage>
        <taxon>Eukaryota</taxon>
        <taxon>Fungi</taxon>
        <taxon>Dikarya</taxon>
        <taxon>Ascomycota</taxon>
        <taxon>Pezizomycotina</taxon>
        <taxon>Dothideomycetes</taxon>
        <taxon>Pleosporomycetidae</taxon>
        <taxon>Pleosporales</taxon>
        <taxon>Pleosporales incertae sedis</taxon>
        <taxon>Massariosphaeria</taxon>
    </lineage>
</organism>
<dbReference type="PANTHER" id="PTHR42060">
    <property type="entry name" value="NHL REPEAT-CONTAINING PROTEIN-RELATED"/>
    <property type="match status" value="1"/>
</dbReference>
<gene>
    <name evidence="2" type="ORF">BDV95DRAFT_589705</name>
</gene>
<evidence type="ECO:0008006" key="4">
    <source>
        <dbReference type="Google" id="ProtNLM"/>
    </source>
</evidence>
<dbReference type="InterPro" id="IPR052998">
    <property type="entry name" value="Hetero-Diels-Alderase-like"/>
</dbReference>
<comment type="caution">
    <text evidence="2">The sequence shown here is derived from an EMBL/GenBank/DDBJ whole genome shotgun (WGS) entry which is preliminary data.</text>
</comment>
<keyword evidence="1" id="KW-0732">Signal</keyword>
<dbReference type="Gene3D" id="2.120.10.30">
    <property type="entry name" value="TolB, C-terminal domain"/>
    <property type="match status" value="1"/>
</dbReference>
<proteinExistence type="predicted"/>
<accession>A0A7C8ILA1</accession>